<name>A0AAW4PJR9_9EURY</name>
<evidence type="ECO:0000313" key="2">
    <source>
        <dbReference type="EMBL" id="MBX0298224.1"/>
    </source>
</evidence>
<dbReference type="EMBL" id="RKLT01000045">
    <property type="protein sequence ID" value="MBX0298224.1"/>
    <property type="molecule type" value="Genomic_DNA"/>
</dbReference>
<evidence type="ECO:0000259" key="1">
    <source>
        <dbReference type="Pfam" id="PF01978"/>
    </source>
</evidence>
<protein>
    <recommendedName>
        <fullName evidence="1">Transcription regulator TrmB N-terminal domain-containing protein</fullName>
    </recommendedName>
</protein>
<dbReference type="AlphaFoldDB" id="A0AAW4PJR9"/>
<dbReference type="Proteomes" id="UP001430455">
    <property type="component" value="Unassembled WGS sequence"/>
</dbReference>
<dbReference type="Pfam" id="PF01978">
    <property type="entry name" value="TrmB"/>
    <property type="match status" value="1"/>
</dbReference>
<organism evidence="2 3">
    <name type="scientific">Haloarcula nitratireducens</name>
    <dbReference type="NCBI Taxonomy" id="2487749"/>
    <lineage>
        <taxon>Archaea</taxon>
        <taxon>Methanobacteriati</taxon>
        <taxon>Methanobacteriota</taxon>
        <taxon>Stenosarchaea group</taxon>
        <taxon>Halobacteria</taxon>
        <taxon>Halobacteriales</taxon>
        <taxon>Haloarculaceae</taxon>
        <taxon>Haloarcula</taxon>
    </lineage>
</organism>
<dbReference type="InterPro" id="IPR002831">
    <property type="entry name" value="Tscrpt_reg_TrmB_N"/>
</dbReference>
<feature type="domain" description="Transcription regulator TrmB N-terminal" evidence="1">
    <location>
        <begin position="10"/>
        <end position="51"/>
    </location>
</feature>
<evidence type="ECO:0000313" key="3">
    <source>
        <dbReference type="Proteomes" id="UP001430455"/>
    </source>
</evidence>
<dbReference type="InterPro" id="IPR036388">
    <property type="entry name" value="WH-like_DNA-bd_sf"/>
</dbReference>
<sequence length="54" mass="5873">MVHSRQATEALGLNTYAARTFVALVSLDEGTAQDVSEVAEVPQTRVYDAADELY</sequence>
<comment type="caution">
    <text evidence="2">The sequence shown here is derived from an EMBL/GenBank/DDBJ whole genome shotgun (WGS) entry which is preliminary data.</text>
</comment>
<dbReference type="RefSeq" id="WP_220582802.1">
    <property type="nucleotide sequence ID" value="NZ_RKLT01000045.1"/>
</dbReference>
<dbReference type="Gene3D" id="1.10.10.10">
    <property type="entry name" value="Winged helix-like DNA-binding domain superfamily/Winged helix DNA-binding domain"/>
    <property type="match status" value="1"/>
</dbReference>
<reference evidence="2 3" key="1">
    <citation type="submission" date="2021-06" db="EMBL/GenBank/DDBJ databases">
        <title>Halomicroarcula sp. a new haloarchaeum isolated from saline soil.</title>
        <authorList>
            <person name="Duran-Viseras A."/>
            <person name="Sanchez-Porro C."/>
            <person name="Ventosa A."/>
        </authorList>
    </citation>
    <scope>NUCLEOTIDE SEQUENCE [LARGE SCALE GENOMIC DNA]</scope>
    <source>
        <strain evidence="2 3">F27</strain>
    </source>
</reference>
<proteinExistence type="predicted"/>
<keyword evidence="3" id="KW-1185">Reference proteome</keyword>
<gene>
    <name evidence="2" type="ORF">EGH23_25525</name>
</gene>
<accession>A0AAW4PJR9</accession>